<reference evidence="11" key="1">
    <citation type="submission" date="2022-11" db="EMBL/GenBank/DDBJ databases">
        <authorList>
            <person name="Petersen C."/>
        </authorList>
    </citation>
    <scope>NUCLEOTIDE SEQUENCE</scope>
    <source>
        <strain evidence="11">IBT 19713</strain>
    </source>
</reference>
<dbReference type="InterPro" id="IPR036396">
    <property type="entry name" value="Cyt_P450_sf"/>
</dbReference>
<keyword evidence="4 8" id="KW-0479">Metal-binding</keyword>
<organism evidence="11 12">
    <name type="scientific">Penicillium chermesinum</name>
    <dbReference type="NCBI Taxonomy" id="63820"/>
    <lineage>
        <taxon>Eukaryota</taxon>
        <taxon>Fungi</taxon>
        <taxon>Dikarya</taxon>
        <taxon>Ascomycota</taxon>
        <taxon>Pezizomycotina</taxon>
        <taxon>Eurotiomycetes</taxon>
        <taxon>Eurotiomycetidae</taxon>
        <taxon>Eurotiales</taxon>
        <taxon>Aspergillaceae</taxon>
        <taxon>Penicillium</taxon>
    </lineage>
</organism>
<dbReference type="PROSITE" id="PS00086">
    <property type="entry name" value="CYTOCHROME_P450"/>
    <property type="match status" value="1"/>
</dbReference>
<evidence type="ECO:0000313" key="11">
    <source>
        <dbReference type="EMBL" id="KAJ5249007.1"/>
    </source>
</evidence>
<protein>
    <submittedName>
        <fullName evidence="11">Cytochrome P450</fullName>
    </submittedName>
</protein>
<comment type="cofactor">
    <cofactor evidence="1 8">
        <name>heme</name>
        <dbReference type="ChEBI" id="CHEBI:30413"/>
    </cofactor>
</comment>
<proteinExistence type="inferred from homology"/>
<evidence type="ECO:0000256" key="4">
    <source>
        <dbReference type="ARBA" id="ARBA00022723"/>
    </source>
</evidence>
<dbReference type="Pfam" id="PF00067">
    <property type="entry name" value="p450"/>
    <property type="match status" value="1"/>
</dbReference>
<dbReference type="AlphaFoldDB" id="A0A9W9TYF5"/>
<name>A0A9W9TYF5_9EURO</name>
<dbReference type="SUPFAM" id="SSF48264">
    <property type="entry name" value="Cytochrome P450"/>
    <property type="match status" value="1"/>
</dbReference>
<accession>A0A9W9TYF5</accession>
<evidence type="ECO:0000256" key="8">
    <source>
        <dbReference type="PIRSR" id="PIRSR602403-1"/>
    </source>
</evidence>
<dbReference type="CDD" id="cd11041">
    <property type="entry name" value="CYP503A1-like"/>
    <property type="match status" value="1"/>
</dbReference>
<feature type="transmembrane region" description="Helical" evidence="10">
    <location>
        <begin position="15"/>
        <end position="33"/>
    </location>
</feature>
<evidence type="ECO:0000256" key="9">
    <source>
        <dbReference type="RuleBase" id="RU000461"/>
    </source>
</evidence>
<dbReference type="OrthoDB" id="1844152at2759"/>
<reference evidence="11" key="2">
    <citation type="journal article" date="2023" name="IMA Fungus">
        <title>Comparative genomic study of the Penicillium genus elucidates a diverse pangenome and 15 lateral gene transfer events.</title>
        <authorList>
            <person name="Petersen C."/>
            <person name="Sorensen T."/>
            <person name="Nielsen M.R."/>
            <person name="Sondergaard T.E."/>
            <person name="Sorensen J.L."/>
            <person name="Fitzpatrick D.A."/>
            <person name="Frisvad J.C."/>
            <person name="Nielsen K.L."/>
        </authorList>
    </citation>
    <scope>NUCLEOTIDE SEQUENCE</scope>
    <source>
        <strain evidence="11">IBT 19713</strain>
    </source>
</reference>
<keyword evidence="3 8" id="KW-0349">Heme</keyword>
<keyword evidence="7 9" id="KW-0503">Monooxygenase</keyword>
<dbReference type="RefSeq" id="XP_058335786.1">
    <property type="nucleotide sequence ID" value="XM_058469755.1"/>
</dbReference>
<keyword evidence="10" id="KW-0472">Membrane</keyword>
<dbReference type="EMBL" id="JAPQKS010000001">
    <property type="protein sequence ID" value="KAJ5249007.1"/>
    <property type="molecule type" value="Genomic_DNA"/>
</dbReference>
<dbReference type="PRINTS" id="PR00465">
    <property type="entry name" value="EP450IV"/>
</dbReference>
<dbReference type="PANTHER" id="PTHR46206">
    <property type="entry name" value="CYTOCHROME P450"/>
    <property type="match status" value="1"/>
</dbReference>
<keyword evidence="6 8" id="KW-0408">Iron</keyword>
<comment type="similarity">
    <text evidence="2 9">Belongs to the cytochrome P450 family.</text>
</comment>
<evidence type="ECO:0000256" key="2">
    <source>
        <dbReference type="ARBA" id="ARBA00010617"/>
    </source>
</evidence>
<dbReference type="PANTHER" id="PTHR46206:SF2">
    <property type="entry name" value="CYTOCHROME P450 MONOOXYGENASE AUSG-RELATED"/>
    <property type="match status" value="1"/>
</dbReference>
<keyword evidence="5 9" id="KW-0560">Oxidoreductase</keyword>
<keyword evidence="10" id="KW-1133">Transmembrane helix</keyword>
<sequence>MALELAAHSLISENFTAVLTVSIALALGLSLLLRRRNAKPLPVINGRKLFEFTDSGLKERYRTSAKELLEEGLRKSDAFYLQTDKGPRLVLANRYAREVHNNPHLSISKAMEDELHCNIPGMEGYKGSYWPDTEFGNIAIKQDIRKALESLVKSWSQETTAILDEFWTTKPEWHSLTASPLVLDMVSQLTARMRSGPDLAKSTAWRRLSISFTVHTFIAAADLDVWPWFLRPIVHWFLPSWKRLRADIEEARQVFDAAAAIRLAEKEAAIAKGESPPVYEDMLYWMEQRAKGVPFDTCLAQLLIAQAMIHGTADLTTQAIFDIAERPELIEELRAEILTVIGIEGLTSASLNNLKLMDSVIKESQRLKPMFLVTMKRYAEESIVLSDGVVIPKGAQIVVHSQNMWDEEHYSNPLEFQSHRFLERRKIPGQEVASQLHTTTINHMGFGFGRHGCPGRSYASAMMKIFLCHILLKYDIKLKGGRPEIARVGVLLMANHTAQIEVRRRQEELNMEELSV</sequence>
<evidence type="ECO:0000256" key="10">
    <source>
        <dbReference type="SAM" id="Phobius"/>
    </source>
</evidence>
<dbReference type="InterPro" id="IPR002403">
    <property type="entry name" value="Cyt_P450_E_grp-IV"/>
</dbReference>
<evidence type="ECO:0000256" key="6">
    <source>
        <dbReference type="ARBA" id="ARBA00023004"/>
    </source>
</evidence>
<evidence type="ECO:0000256" key="1">
    <source>
        <dbReference type="ARBA" id="ARBA00001971"/>
    </source>
</evidence>
<dbReference type="GeneID" id="83197058"/>
<dbReference type="GO" id="GO:0004497">
    <property type="term" value="F:monooxygenase activity"/>
    <property type="evidence" value="ECO:0007669"/>
    <property type="project" value="UniProtKB-KW"/>
</dbReference>
<dbReference type="GO" id="GO:0020037">
    <property type="term" value="F:heme binding"/>
    <property type="evidence" value="ECO:0007669"/>
    <property type="project" value="InterPro"/>
</dbReference>
<feature type="binding site" description="axial binding residue" evidence="8">
    <location>
        <position position="453"/>
    </location>
    <ligand>
        <name>heme</name>
        <dbReference type="ChEBI" id="CHEBI:30413"/>
    </ligand>
    <ligandPart>
        <name>Fe</name>
        <dbReference type="ChEBI" id="CHEBI:18248"/>
    </ligandPart>
</feature>
<dbReference type="GO" id="GO:0043386">
    <property type="term" value="P:mycotoxin biosynthetic process"/>
    <property type="evidence" value="ECO:0007669"/>
    <property type="project" value="UniProtKB-ARBA"/>
</dbReference>
<dbReference type="Proteomes" id="UP001150941">
    <property type="component" value="Unassembled WGS sequence"/>
</dbReference>
<dbReference type="InterPro" id="IPR017972">
    <property type="entry name" value="Cyt_P450_CS"/>
</dbReference>
<evidence type="ECO:0000256" key="5">
    <source>
        <dbReference type="ARBA" id="ARBA00023002"/>
    </source>
</evidence>
<gene>
    <name evidence="11" type="ORF">N7468_000458</name>
</gene>
<dbReference type="GO" id="GO:0016705">
    <property type="term" value="F:oxidoreductase activity, acting on paired donors, with incorporation or reduction of molecular oxygen"/>
    <property type="evidence" value="ECO:0007669"/>
    <property type="project" value="InterPro"/>
</dbReference>
<dbReference type="Gene3D" id="1.10.630.10">
    <property type="entry name" value="Cytochrome P450"/>
    <property type="match status" value="1"/>
</dbReference>
<dbReference type="InterPro" id="IPR001128">
    <property type="entry name" value="Cyt_P450"/>
</dbReference>
<keyword evidence="12" id="KW-1185">Reference proteome</keyword>
<evidence type="ECO:0000256" key="3">
    <source>
        <dbReference type="ARBA" id="ARBA00022617"/>
    </source>
</evidence>
<evidence type="ECO:0000313" key="12">
    <source>
        <dbReference type="Proteomes" id="UP001150941"/>
    </source>
</evidence>
<keyword evidence="10" id="KW-0812">Transmembrane</keyword>
<comment type="caution">
    <text evidence="11">The sequence shown here is derived from an EMBL/GenBank/DDBJ whole genome shotgun (WGS) entry which is preliminary data.</text>
</comment>
<evidence type="ECO:0000256" key="7">
    <source>
        <dbReference type="ARBA" id="ARBA00023033"/>
    </source>
</evidence>
<dbReference type="GO" id="GO:0005506">
    <property type="term" value="F:iron ion binding"/>
    <property type="evidence" value="ECO:0007669"/>
    <property type="project" value="InterPro"/>
</dbReference>